<dbReference type="EMBL" id="JAMKFE010000012">
    <property type="protein sequence ID" value="MCM5681558.1"/>
    <property type="molecule type" value="Genomic_DNA"/>
</dbReference>
<evidence type="ECO:0000313" key="1">
    <source>
        <dbReference type="EMBL" id="MCM5681558.1"/>
    </source>
</evidence>
<gene>
    <name evidence="1" type="ORF">M8A51_18695</name>
</gene>
<name>A0ABT0YUQ8_9BURK</name>
<reference evidence="1" key="1">
    <citation type="submission" date="2022-05" db="EMBL/GenBank/DDBJ databases">
        <title>Schlegelella sp. nov., isolated from mangrove soil.</title>
        <authorList>
            <person name="Liu Y."/>
            <person name="Ge X."/>
            <person name="Liu W."/>
        </authorList>
    </citation>
    <scope>NUCLEOTIDE SEQUENCE</scope>
    <source>
        <strain evidence="1">S2-27</strain>
    </source>
</reference>
<keyword evidence="2" id="KW-1185">Reference proteome</keyword>
<dbReference type="SUPFAM" id="SSF48371">
    <property type="entry name" value="ARM repeat"/>
    <property type="match status" value="1"/>
</dbReference>
<accession>A0ABT0YUQ8</accession>
<dbReference type="Proteomes" id="UP001165541">
    <property type="component" value="Unassembled WGS sequence"/>
</dbReference>
<organism evidence="1 2">
    <name type="scientific">Caldimonas mangrovi</name>
    <dbReference type="NCBI Taxonomy" id="2944811"/>
    <lineage>
        <taxon>Bacteria</taxon>
        <taxon>Pseudomonadati</taxon>
        <taxon>Pseudomonadota</taxon>
        <taxon>Betaproteobacteria</taxon>
        <taxon>Burkholderiales</taxon>
        <taxon>Sphaerotilaceae</taxon>
        <taxon>Caldimonas</taxon>
    </lineage>
</organism>
<dbReference type="InterPro" id="IPR016024">
    <property type="entry name" value="ARM-type_fold"/>
</dbReference>
<dbReference type="InterPro" id="IPR011989">
    <property type="entry name" value="ARM-like"/>
</dbReference>
<sequence>MTSSTRSVEQVEEERQLPCVAVTQARQHLYPQSVSDRRVWALLTRFVPPVFEARQPMLRKGESEVPSTAGPLPVVREHAYSSPTRARHNVANNRFATEMAAPYGFATGDGCFNAGIQRFRAIWQVARCPCHSMRGLRRTKGEGMGWLSRWLKLGLETPVSWEAWLLEARSSSGYRREAAVRALALSGDDRALPVLLERANDWVPQVRQAATRAVGAYLREEHLSAWRAALPMVAALQRARRADHTELLSAILAFLAQPMCLAVLKTDLVSPHREVQRLLFQVELSAVRDDSSRYQLLRGAVLSADLVVARGALSAIEALTNPEQRLSLAGVACYSRVAAIRAGGLRAALAGGRASSCSLARKMCEDRSEQVRSAAVAALAPEDCAHVAQAARDRFEGTTNARDRAVALDVLCVLVPDDTARLCVRGRGDGAPLVRCIAYARSFASADSEERDRLVMFALEDASARVRRLAAIQVRRGASPPPREWLRALVQRNRVALPSVMSVGRRLSPWSRLALLLELSLSFADEDEGMRGVNEEIRRWSADMARCFLSPSVQELLIVQRAWTGARDGLKFDSQRDVAAHLRAFKVLGG</sequence>
<proteinExistence type="predicted"/>
<dbReference type="RefSeq" id="WP_251780037.1">
    <property type="nucleotide sequence ID" value="NZ_JAMKFE010000012.1"/>
</dbReference>
<protein>
    <recommendedName>
        <fullName evidence="3">HEAT repeat domain-containing protein</fullName>
    </recommendedName>
</protein>
<dbReference type="Gene3D" id="1.25.10.10">
    <property type="entry name" value="Leucine-rich Repeat Variant"/>
    <property type="match status" value="1"/>
</dbReference>
<comment type="caution">
    <text evidence="1">The sequence shown here is derived from an EMBL/GenBank/DDBJ whole genome shotgun (WGS) entry which is preliminary data.</text>
</comment>
<evidence type="ECO:0000313" key="2">
    <source>
        <dbReference type="Proteomes" id="UP001165541"/>
    </source>
</evidence>
<evidence type="ECO:0008006" key="3">
    <source>
        <dbReference type="Google" id="ProtNLM"/>
    </source>
</evidence>